<keyword evidence="2" id="KW-1185">Reference proteome</keyword>
<proteinExistence type="predicted"/>
<sequence>MKPKFPFFLSSFPFTQSKNHRLSSQHHRSPISDDSLSDHFQIWRDKFSIH</sequence>
<dbReference type="Proteomes" id="UP000187203">
    <property type="component" value="Unassembled WGS sequence"/>
</dbReference>
<protein>
    <submittedName>
        <fullName evidence="1">Uncharacterized protein</fullName>
    </submittedName>
</protein>
<comment type="caution">
    <text evidence="1">The sequence shown here is derived from an EMBL/GenBank/DDBJ whole genome shotgun (WGS) entry which is preliminary data.</text>
</comment>
<evidence type="ECO:0000313" key="1">
    <source>
        <dbReference type="EMBL" id="OMP07424.1"/>
    </source>
</evidence>
<gene>
    <name evidence="1" type="ORF">COLO4_07355</name>
</gene>
<organism evidence="1 2">
    <name type="scientific">Corchorus olitorius</name>
    <dbReference type="NCBI Taxonomy" id="93759"/>
    <lineage>
        <taxon>Eukaryota</taxon>
        <taxon>Viridiplantae</taxon>
        <taxon>Streptophyta</taxon>
        <taxon>Embryophyta</taxon>
        <taxon>Tracheophyta</taxon>
        <taxon>Spermatophyta</taxon>
        <taxon>Magnoliopsida</taxon>
        <taxon>eudicotyledons</taxon>
        <taxon>Gunneridae</taxon>
        <taxon>Pentapetalae</taxon>
        <taxon>rosids</taxon>
        <taxon>malvids</taxon>
        <taxon>Malvales</taxon>
        <taxon>Malvaceae</taxon>
        <taxon>Grewioideae</taxon>
        <taxon>Apeibeae</taxon>
        <taxon>Corchorus</taxon>
    </lineage>
</organism>
<accession>A0A1R3KK45</accession>
<reference evidence="2" key="1">
    <citation type="submission" date="2013-09" db="EMBL/GenBank/DDBJ databases">
        <title>Corchorus olitorius genome sequencing.</title>
        <authorList>
            <person name="Alam M."/>
            <person name="Haque M.S."/>
            <person name="Islam M.S."/>
            <person name="Emdad E.M."/>
            <person name="Islam M.M."/>
            <person name="Ahmed B."/>
            <person name="Halim A."/>
            <person name="Hossen Q.M.M."/>
            <person name="Hossain M.Z."/>
            <person name="Ahmed R."/>
            <person name="Khan M.M."/>
            <person name="Islam R."/>
            <person name="Rashid M.M."/>
            <person name="Khan S.A."/>
            <person name="Rahman M.S."/>
            <person name="Alam M."/>
            <person name="Yahiya A.S."/>
            <person name="Khan M.S."/>
            <person name="Azam M.S."/>
            <person name="Haque T."/>
            <person name="Lashkar M.Z.H."/>
            <person name="Akhand A.I."/>
            <person name="Morshed G."/>
            <person name="Roy S."/>
            <person name="Uddin K.S."/>
            <person name="Rabeya T."/>
            <person name="Hossain A.S."/>
            <person name="Chowdhury A."/>
            <person name="Snigdha A.R."/>
            <person name="Mortoza M.S."/>
            <person name="Matin S.A."/>
            <person name="Hoque S.M.E."/>
            <person name="Islam M.K."/>
            <person name="Roy D.K."/>
            <person name="Haider R."/>
            <person name="Moosa M.M."/>
            <person name="Elias S.M."/>
            <person name="Hasan A.M."/>
            <person name="Jahan S."/>
            <person name="Shafiuddin M."/>
            <person name="Mahmood N."/>
            <person name="Shommy N.S."/>
        </authorList>
    </citation>
    <scope>NUCLEOTIDE SEQUENCE [LARGE SCALE GENOMIC DNA]</scope>
    <source>
        <strain evidence="2">cv. O-4</strain>
    </source>
</reference>
<evidence type="ECO:0000313" key="2">
    <source>
        <dbReference type="Proteomes" id="UP000187203"/>
    </source>
</evidence>
<dbReference type="AlphaFoldDB" id="A0A1R3KK45"/>
<name>A0A1R3KK45_9ROSI</name>
<dbReference type="EMBL" id="AWUE01013243">
    <property type="protein sequence ID" value="OMP07424.1"/>
    <property type="molecule type" value="Genomic_DNA"/>
</dbReference>